<sequence>MMARTGRARPLAMAVVILFVLALTGADSVHADAADVRIQAWQIQWIDADRASENAPSPSAGWLPSGSSDPQVDLPDGAVGMWVRLSVPPTEQWTRPALFIDRLYEMQISVYEEGELIHEDSRTYRFERNKLLVPLNASSEEGVIDIKIISGLRSGIAGEVRIGEFGELSERFVRQETLDMALGIPIASIGLLMLVCSGFLIRRQRGSWISLCLVALSTGMLILSYNPLPYIYFEKIGPAMLFLFDIWMIVLFPALHYYVNSVFEGRYKLFTVYGRVFFGYSVFCFLILLAYKLIGESFFSVYELLTVPVLGAFILVQMMLILALSIRNALRGNVNSILLSAGFLLLALSAIADLVLYYTQETPYVFVLWKLGVAAMLIALIVILARQISENYTRVVSYSKKLELYHLKMQGTEKMKVVSDLAASVAHEVRNPMQVTRGFLQFLSRKSGKDNEDHFALAIQELDRAAGIINDFLAFAKPEPETVVPLDLTEELKRVESMMSPLAALNGGEIRLSAPDRLFIRGNSSKLAQALINIVKNSIEAIEGEGVIRIEARAEKGTAVVSIADDGVGMDESQLGKLGEAFYSTKPEGTGLGLMATCRIVELMKGRLEFRSAVGEGFEAILRFPLLEEEASPLPFPQAR</sequence>
<dbReference type="AlphaFoldDB" id="A0A841SPE5"/>
<evidence type="ECO:0000256" key="7">
    <source>
        <dbReference type="ARBA" id="ARBA00022840"/>
    </source>
</evidence>
<dbReference type="SMART" id="SM00388">
    <property type="entry name" value="HisKA"/>
    <property type="match status" value="1"/>
</dbReference>
<name>A0A841SPE5_9BACL</name>
<keyword evidence="3" id="KW-0597">Phosphoprotein</keyword>
<keyword evidence="6 12" id="KW-0418">Kinase</keyword>
<keyword evidence="4" id="KW-0808">Transferase</keyword>
<feature type="signal peptide" evidence="10">
    <location>
        <begin position="1"/>
        <end position="33"/>
    </location>
</feature>
<feature type="domain" description="Histidine kinase" evidence="11">
    <location>
        <begin position="424"/>
        <end position="628"/>
    </location>
</feature>
<dbReference type="SUPFAM" id="SSF47384">
    <property type="entry name" value="Homodimeric domain of signal transducing histidine kinase"/>
    <property type="match status" value="1"/>
</dbReference>
<keyword evidence="9" id="KW-0812">Transmembrane</keyword>
<keyword evidence="7" id="KW-0067">ATP-binding</keyword>
<evidence type="ECO:0000259" key="11">
    <source>
        <dbReference type="PROSITE" id="PS50109"/>
    </source>
</evidence>
<dbReference type="GO" id="GO:0005524">
    <property type="term" value="F:ATP binding"/>
    <property type="evidence" value="ECO:0007669"/>
    <property type="project" value="UniProtKB-KW"/>
</dbReference>
<dbReference type="InterPro" id="IPR003594">
    <property type="entry name" value="HATPase_dom"/>
</dbReference>
<dbReference type="PRINTS" id="PR00344">
    <property type="entry name" value="BCTRLSENSOR"/>
</dbReference>
<evidence type="ECO:0000256" key="2">
    <source>
        <dbReference type="ARBA" id="ARBA00012438"/>
    </source>
</evidence>
<proteinExistence type="predicted"/>
<evidence type="ECO:0000313" key="12">
    <source>
        <dbReference type="EMBL" id="MBB6634313.1"/>
    </source>
</evidence>
<evidence type="ECO:0000313" key="13">
    <source>
        <dbReference type="Proteomes" id="UP000535838"/>
    </source>
</evidence>
<evidence type="ECO:0000256" key="10">
    <source>
        <dbReference type="SAM" id="SignalP"/>
    </source>
</evidence>
<keyword evidence="13" id="KW-1185">Reference proteome</keyword>
<dbReference type="SMART" id="SM00387">
    <property type="entry name" value="HATPase_c"/>
    <property type="match status" value="1"/>
</dbReference>
<comment type="caution">
    <text evidence="12">The sequence shown here is derived from an EMBL/GenBank/DDBJ whole genome shotgun (WGS) entry which is preliminary data.</text>
</comment>
<evidence type="ECO:0000256" key="5">
    <source>
        <dbReference type="ARBA" id="ARBA00022741"/>
    </source>
</evidence>
<evidence type="ECO:0000256" key="4">
    <source>
        <dbReference type="ARBA" id="ARBA00022679"/>
    </source>
</evidence>
<dbReference type="PANTHER" id="PTHR43065:SF46">
    <property type="entry name" value="C4-DICARBOXYLATE TRANSPORT SENSOR PROTEIN DCTB"/>
    <property type="match status" value="1"/>
</dbReference>
<protein>
    <recommendedName>
        <fullName evidence="2">histidine kinase</fullName>
        <ecNumber evidence="2">2.7.13.3</ecNumber>
    </recommendedName>
</protein>
<dbReference type="Pfam" id="PF02518">
    <property type="entry name" value="HATPase_c"/>
    <property type="match status" value="1"/>
</dbReference>
<keyword evidence="9" id="KW-1133">Transmembrane helix</keyword>
<dbReference type="InterPro" id="IPR036890">
    <property type="entry name" value="HATPase_C_sf"/>
</dbReference>
<feature type="transmembrane region" description="Helical" evidence="9">
    <location>
        <begin position="306"/>
        <end position="325"/>
    </location>
</feature>
<dbReference type="InterPro" id="IPR003661">
    <property type="entry name" value="HisK_dim/P_dom"/>
</dbReference>
<dbReference type="PANTHER" id="PTHR43065">
    <property type="entry name" value="SENSOR HISTIDINE KINASE"/>
    <property type="match status" value="1"/>
</dbReference>
<feature type="transmembrane region" description="Helical" evidence="9">
    <location>
        <begin position="364"/>
        <end position="385"/>
    </location>
</feature>
<comment type="catalytic activity">
    <reaction evidence="1">
        <text>ATP + protein L-histidine = ADP + protein N-phospho-L-histidine.</text>
        <dbReference type="EC" id="2.7.13.3"/>
    </reaction>
</comment>
<gene>
    <name evidence="12" type="ORF">H7B67_09340</name>
</gene>
<evidence type="ECO:0000256" key="6">
    <source>
        <dbReference type="ARBA" id="ARBA00022777"/>
    </source>
</evidence>
<feature type="transmembrane region" description="Helical" evidence="9">
    <location>
        <begin position="240"/>
        <end position="260"/>
    </location>
</feature>
<accession>A0A841SPE5</accession>
<dbReference type="InterPro" id="IPR004358">
    <property type="entry name" value="Sig_transdc_His_kin-like_C"/>
</dbReference>
<keyword evidence="5" id="KW-0547">Nucleotide-binding</keyword>
<dbReference type="RefSeq" id="WP_185119531.1">
    <property type="nucleotide sequence ID" value="NZ_JACJVQ010000006.1"/>
</dbReference>
<dbReference type="PROSITE" id="PS50109">
    <property type="entry name" value="HIS_KIN"/>
    <property type="match status" value="1"/>
</dbReference>
<feature type="transmembrane region" description="Helical" evidence="9">
    <location>
        <begin position="208"/>
        <end position="228"/>
    </location>
</feature>
<evidence type="ECO:0000256" key="8">
    <source>
        <dbReference type="ARBA" id="ARBA00023012"/>
    </source>
</evidence>
<feature type="transmembrane region" description="Helical" evidence="9">
    <location>
        <begin position="180"/>
        <end position="201"/>
    </location>
</feature>
<feature type="chain" id="PRO_5039457183" description="histidine kinase" evidence="10">
    <location>
        <begin position="34"/>
        <end position="640"/>
    </location>
</feature>
<reference evidence="12 13" key="1">
    <citation type="submission" date="2020-08" db="EMBL/GenBank/DDBJ databases">
        <title>Cohnella phylogeny.</title>
        <authorList>
            <person name="Dunlap C."/>
        </authorList>
    </citation>
    <scope>NUCLEOTIDE SEQUENCE [LARGE SCALE GENOMIC DNA]</scope>
    <source>
        <strain evidence="12 13">DSM 25241</strain>
    </source>
</reference>
<organism evidence="12 13">
    <name type="scientific">Cohnella thailandensis</name>
    <dbReference type="NCBI Taxonomy" id="557557"/>
    <lineage>
        <taxon>Bacteria</taxon>
        <taxon>Bacillati</taxon>
        <taxon>Bacillota</taxon>
        <taxon>Bacilli</taxon>
        <taxon>Bacillales</taxon>
        <taxon>Paenibacillaceae</taxon>
        <taxon>Cohnella</taxon>
    </lineage>
</organism>
<dbReference type="Gene3D" id="3.30.565.10">
    <property type="entry name" value="Histidine kinase-like ATPase, C-terminal domain"/>
    <property type="match status" value="1"/>
</dbReference>
<feature type="transmembrane region" description="Helical" evidence="9">
    <location>
        <begin position="272"/>
        <end position="294"/>
    </location>
</feature>
<dbReference type="Gene3D" id="1.10.287.130">
    <property type="match status" value="1"/>
</dbReference>
<feature type="transmembrane region" description="Helical" evidence="9">
    <location>
        <begin position="337"/>
        <end position="358"/>
    </location>
</feature>
<keyword evidence="9" id="KW-0472">Membrane</keyword>
<keyword evidence="8" id="KW-0902">Two-component regulatory system</keyword>
<dbReference type="EMBL" id="JACJVQ010000006">
    <property type="protein sequence ID" value="MBB6634313.1"/>
    <property type="molecule type" value="Genomic_DNA"/>
</dbReference>
<dbReference type="InterPro" id="IPR036097">
    <property type="entry name" value="HisK_dim/P_sf"/>
</dbReference>
<evidence type="ECO:0000256" key="3">
    <source>
        <dbReference type="ARBA" id="ARBA00022553"/>
    </source>
</evidence>
<dbReference type="GO" id="GO:0000155">
    <property type="term" value="F:phosphorelay sensor kinase activity"/>
    <property type="evidence" value="ECO:0007669"/>
    <property type="project" value="InterPro"/>
</dbReference>
<evidence type="ECO:0000256" key="9">
    <source>
        <dbReference type="SAM" id="Phobius"/>
    </source>
</evidence>
<keyword evidence="10" id="KW-0732">Signal</keyword>
<dbReference type="EC" id="2.7.13.3" evidence="2"/>
<dbReference type="SUPFAM" id="SSF55874">
    <property type="entry name" value="ATPase domain of HSP90 chaperone/DNA topoisomerase II/histidine kinase"/>
    <property type="match status" value="1"/>
</dbReference>
<dbReference type="CDD" id="cd00082">
    <property type="entry name" value="HisKA"/>
    <property type="match status" value="1"/>
</dbReference>
<dbReference type="InterPro" id="IPR005467">
    <property type="entry name" value="His_kinase_dom"/>
</dbReference>
<dbReference type="Pfam" id="PF00512">
    <property type="entry name" value="HisKA"/>
    <property type="match status" value="1"/>
</dbReference>
<evidence type="ECO:0000256" key="1">
    <source>
        <dbReference type="ARBA" id="ARBA00000085"/>
    </source>
</evidence>
<dbReference type="Proteomes" id="UP000535838">
    <property type="component" value="Unassembled WGS sequence"/>
</dbReference>